<comment type="caution">
    <text evidence="1">The sequence shown here is derived from an EMBL/GenBank/DDBJ whole genome shotgun (WGS) entry which is preliminary data.</text>
</comment>
<organism evidence="1 2">
    <name type="scientific">Choristoneura fumiferana</name>
    <name type="common">Spruce budworm moth</name>
    <name type="synonym">Archips fumiferana</name>
    <dbReference type="NCBI Taxonomy" id="7141"/>
    <lineage>
        <taxon>Eukaryota</taxon>
        <taxon>Metazoa</taxon>
        <taxon>Ecdysozoa</taxon>
        <taxon>Arthropoda</taxon>
        <taxon>Hexapoda</taxon>
        <taxon>Insecta</taxon>
        <taxon>Pterygota</taxon>
        <taxon>Neoptera</taxon>
        <taxon>Endopterygota</taxon>
        <taxon>Lepidoptera</taxon>
        <taxon>Glossata</taxon>
        <taxon>Ditrysia</taxon>
        <taxon>Tortricoidea</taxon>
        <taxon>Tortricidae</taxon>
        <taxon>Tortricinae</taxon>
        <taxon>Choristoneura</taxon>
    </lineage>
</organism>
<evidence type="ECO:0000313" key="2">
    <source>
        <dbReference type="Proteomes" id="UP001064048"/>
    </source>
</evidence>
<gene>
    <name evidence="1" type="ORF">MSG28_000447</name>
</gene>
<sequence length="239" mass="26325">MFGVCSAEVVMTKLASLARAHPKPLPAGPVKWPRNRLEEGLLKIIHKCRDGDVDSLPIKLPALRSLKLGPLHFDYDDYSMDLSEVKIKGLENLSVEKLSASPSQLTVSLQVYVPTLAIRASRYHLQGTAFFGMVTINDKGTLKANINNLNATAEVQFGADGSDTVIKRLNLDYLVDDVQAHLSGTSDIINDVINTMISDMLNDSSSELMEKTEDLIKDMINDLLRGYTPEKLINIITSV</sequence>
<dbReference type="EMBL" id="CM046131">
    <property type="protein sequence ID" value="KAI8430000.1"/>
    <property type="molecule type" value="Genomic_DNA"/>
</dbReference>
<accession>A0ACC0K171</accession>
<reference evidence="1 2" key="1">
    <citation type="journal article" date="2022" name="Genome Biol. Evol.">
        <title>The Spruce Budworm Genome: Reconstructing the Evolutionary History of Antifreeze Proteins.</title>
        <authorList>
            <person name="Beliveau C."/>
            <person name="Gagne P."/>
            <person name="Picq S."/>
            <person name="Vernygora O."/>
            <person name="Keeling C.I."/>
            <person name="Pinkney K."/>
            <person name="Doucet D."/>
            <person name="Wen F."/>
            <person name="Johnston J.S."/>
            <person name="Maaroufi H."/>
            <person name="Boyle B."/>
            <person name="Laroche J."/>
            <person name="Dewar K."/>
            <person name="Juretic N."/>
            <person name="Blackburn G."/>
            <person name="Nisole A."/>
            <person name="Brunet B."/>
            <person name="Brandao M."/>
            <person name="Lumley L."/>
            <person name="Duan J."/>
            <person name="Quan G."/>
            <person name="Lucarotti C.J."/>
            <person name="Roe A.D."/>
            <person name="Sperling F.A.H."/>
            <person name="Levesque R.C."/>
            <person name="Cusson M."/>
        </authorList>
    </citation>
    <scope>NUCLEOTIDE SEQUENCE [LARGE SCALE GENOMIC DNA]</scope>
    <source>
        <strain evidence="1">Glfc:IPQL:Cfum</strain>
    </source>
</reference>
<protein>
    <submittedName>
        <fullName evidence="1">Uncharacterized protein</fullName>
    </submittedName>
</protein>
<keyword evidence="2" id="KW-1185">Reference proteome</keyword>
<evidence type="ECO:0000313" key="1">
    <source>
        <dbReference type="EMBL" id="KAI8430000.1"/>
    </source>
</evidence>
<name>A0ACC0K171_CHOFU</name>
<dbReference type="Proteomes" id="UP001064048">
    <property type="component" value="Chromosome Z"/>
</dbReference>
<proteinExistence type="predicted"/>